<dbReference type="InterPro" id="IPR011010">
    <property type="entry name" value="DNA_brk_join_enz"/>
</dbReference>
<evidence type="ECO:0000256" key="1">
    <source>
        <dbReference type="ARBA" id="ARBA00023172"/>
    </source>
</evidence>
<sequence length="235" mass="26099">MASLDEEAHNIVSSSLPGEAKEKYVKNDNTFMEWHRTRGIEENDFSEKVMLVYLDHLHNNNMLRHPFGAFIRCYAPRSSVITTCISIIRRVILVLKIYGATRADELTKLLTKDIEVQGAVYLVKIPDTKNKFPRSFTIEQEYAAFVHPNSYTGHSFRRSSTTLLVEGGADLVTVKRHAGWRSSSAAEGYIQNSVKNKRRIGSLIANQIASSSTVNAIASSSTIASTNMSSLGPST</sequence>
<dbReference type="Gene3D" id="1.10.443.10">
    <property type="entry name" value="Intergrase catalytic core"/>
    <property type="match status" value="1"/>
</dbReference>
<organism evidence="2 3">
    <name type="scientific">Pseudolycoriella hygida</name>
    <dbReference type="NCBI Taxonomy" id="35572"/>
    <lineage>
        <taxon>Eukaryota</taxon>
        <taxon>Metazoa</taxon>
        <taxon>Ecdysozoa</taxon>
        <taxon>Arthropoda</taxon>
        <taxon>Hexapoda</taxon>
        <taxon>Insecta</taxon>
        <taxon>Pterygota</taxon>
        <taxon>Neoptera</taxon>
        <taxon>Endopterygota</taxon>
        <taxon>Diptera</taxon>
        <taxon>Nematocera</taxon>
        <taxon>Sciaroidea</taxon>
        <taxon>Sciaridae</taxon>
        <taxon>Pseudolycoriella</taxon>
    </lineage>
</organism>
<dbReference type="GO" id="GO:0003677">
    <property type="term" value="F:DNA binding"/>
    <property type="evidence" value="ECO:0007669"/>
    <property type="project" value="InterPro"/>
</dbReference>
<proteinExistence type="predicted"/>
<keyword evidence="3" id="KW-1185">Reference proteome</keyword>
<dbReference type="InterPro" id="IPR013762">
    <property type="entry name" value="Integrase-like_cat_sf"/>
</dbReference>
<dbReference type="EMBL" id="WJQU01000001">
    <property type="protein sequence ID" value="KAJ6647340.1"/>
    <property type="molecule type" value="Genomic_DNA"/>
</dbReference>
<keyword evidence="1" id="KW-0233">DNA recombination</keyword>
<dbReference type="GO" id="GO:0015074">
    <property type="term" value="P:DNA integration"/>
    <property type="evidence" value="ECO:0007669"/>
    <property type="project" value="InterPro"/>
</dbReference>
<reference evidence="2" key="1">
    <citation type="submission" date="2022-07" db="EMBL/GenBank/DDBJ databases">
        <authorList>
            <person name="Trinca V."/>
            <person name="Uliana J.V.C."/>
            <person name="Torres T.T."/>
            <person name="Ward R.J."/>
            <person name="Monesi N."/>
        </authorList>
    </citation>
    <scope>NUCLEOTIDE SEQUENCE</scope>
    <source>
        <strain evidence="2">HSMRA1968</strain>
        <tissue evidence="2">Whole embryos</tissue>
    </source>
</reference>
<evidence type="ECO:0008006" key="4">
    <source>
        <dbReference type="Google" id="ProtNLM"/>
    </source>
</evidence>
<comment type="caution">
    <text evidence="2">The sequence shown here is derived from an EMBL/GenBank/DDBJ whole genome shotgun (WGS) entry which is preliminary data.</text>
</comment>
<accession>A0A9Q0NBM8</accession>
<dbReference type="OrthoDB" id="7697116at2759"/>
<evidence type="ECO:0000313" key="2">
    <source>
        <dbReference type="EMBL" id="KAJ6647340.1"/>
    </source>
</evidence>
<gene>
    <name evidence="2" type="ORF">Bhyg_02562</name>
</gene>
<dbReference type="SUPFAM" id="SSF56349">
    <property type="entry name" value="DNA breaking-rejoining enzymes"/>
    <property type="match status" value="1"/>
</dbReference>
<dbReference type="AlphaFoldDB" id="A0A9Q0NBM8"/>
<evidence type="ECO:0000313" key="3">
    <source>
        <dbReference type="Proteomes" id="UP001151699"/>
    </source>
</evidence>
<dbReference type="Proteomes" id="UP001151699">
    <property type="component" value="Chromosome A"/>
</dbReference>
<dbReference type="GO" id="GO:0006310">
    <property type="term" value="P:DNA recombination"/>
    <property type="evidence" value="ECO:0007669"/>
    <property type="project" value="UniProtKB-KW"/>
</dbReference>
<protein>
    <recommendedName>
        <fullName evidence="4">Tyr recombinase domain-containing protein</fullName>
    </recommendedName>
</protein>
<name>A0A9Q0NBM8_9DIPT</name>